<evidence type="ECO:0000313" key="3">
    <source>
        <dbReference type="EMBL" id="TXJ21510.1"/>
    </source>
</evidence>
<gene>
    <name evidence="3" type="ORF">EPJ79_10410</name>
</gene>
<dbReference type="SUPFAM" id="SSF50891">
    <property type="entry name" value="Cyclophilin-like"/>
    <property type="match status" value="1"/>
</dbReference>
<keyword evidence="1" id="KW-0472">Membrane</keyword>
<keyword evidence="1" id="KW-0812">Transmembrane</keyword>
<feature type="transmembrane region" description="Helical" evidence="1">
    <location>
        <begin position="6"/>
        <end position="23"/>
    </location>
</feature>
<dbReference type="InterPro" id="IPR029000">
    <property type="entry name" value="Cyclophilin-like_dom_sf"/>
</dbReference>
<accession>A0A5C8D8C2</accession>
<organism evidence="3 4">
    <name type="scientific">Brachyspira aalborgi</name>
    <dbReference type="NCBI Taxonomy" id="29522"/>
    <lineage>
        <taxon>Bacteria</taxon>
        <taxon>Pseudomonadati</taxon>
        <taxon>Spirochaetota</taxon>
        <taxon>Spirochaetia</taxon>
        <taxon>Brachyspirales</taxon>
        <taxon>Brachyspiraceae</taxon>
        <taxon>Brachyspira</taxon>
    </lineage>
</organism>
<dbReference type="InterPro" id="IPR041183">
    <property type="entry name" value="Cyclophilin-like"/>
</dbReference>
<dbReference type="Gene3D" id="2.40.100.20">
    <property type="match status" value="1"/>
</dbReference>
<dbReference type="Proteomes" id="UP000324638">
    <property type="component" value="Unassembled WGS sequence"/>
</dbReference>
<dbReference type="EMBL" id="SAXU01000001">
    <property type="protein sequence ID" value="TXJ21510.1"/>
    <property type="molecule type" value="Genomic_DNA"/>
</dbReference>
<proteinExistence type="predicted"/>
<reference evidence="3 4" key="1">
    <citation type="journal article" date="1992" name="Lakartidningen">
        <title>[Penicillin V and not amoxicillin is the first choice preparation in acute otitis].</title>
        <authorList>
            <person name="Kamme C."/>
            <person name="Lundgren K."/>
            <person name="Prellner K."/>
        </authorList>
    </citation>
    <scope>NUCLEOTIDE SEQUENCE [LARGE SCALE GENOMIC DNA]</scope>
    <source>
        <strain evidence="3 4">513A</strain>
    </source>
</reference>
<keyword evidence="1" id="KW-1133">Transmembrane helix</keyword>
<dbReference type="Pfam" id="PF18050">
    <property type="entry name" value="Cyclophil_like2"/>
    <property type="match status" value="1"/>
</dbReference>
<comment type="caution">
    <text evidence="3">The sequence shown here is derived from an EMBL/GenBank/DDBJ whole genome shotgun (WGS) entry which is preliminary data.</text>
</comment>
<dbReference type="RefSeq" id="WP_147739433.1">
    <property type="nucleotide sequence ID" value="NZ_SAXU01000001.1"/>
</dbReference>
<evidence type="ECO:0000259" key="2">
    <source>
        <dbReference type="Pfam" id="PF18050"/>
    </source>
</evidence>
<protein>
    <recommendedName>
        <fullName evidence="2">Cyclophilin-like domain-containing protein</fullName>
    </recommendedName>
</protein>
<sequence>MLKKLIYILGFIILFQIIILAQNDIGGKTMIKMTFAGNEIYGEILNTQSGKEFLSQLPASLKFEDYNSTEKISYLPKKLSAQGEPEGFTPKKGDISYYVPWGNLAIFYRDFRYSRSLIKIGELKDIDKLANMQEDFEVRIEVVKK</sequence>
<dbReference type="AlphaFoldDB" id="A0A5C8D8C2"/>
<evidence type="ECO:0000313" key="4">
    <source>
        <dbReference type="Proteomes" id="UP000324638"/>
    </source>
</evidence>
<name>A0A5C8D8C2_9SPIR</name>
<evidence type="ECO:0000256" key="1">
    <source>
        <dbReference type="SAM" id="Phobius"/>
    </source>
</evidence>
<feature type="domain" description="Cyclophilin-like" evidence="2">
    <location>
        <begin position="33"/>
        <end position="141"/>
    </location>
</feature>